<dbReference type="InterPro" id="IPR013324">
    <property type="entry name" value="RNA_pol_sigma_r3/r4-like"/>
</dbReference>
<evidence type="ECO:0000256" key="6">
    <source>
        <dbReference type="RuleBase" id="RU000716"/>
    </source>
</evidence>
<dbReference type="Gene3D" id="1.10.10.10">
    <property type="entry name" value="Winged helix-like DNA-binding domain superfamily/Winged helix DNA-binding domain"/>
    <property type="match status" value="1"/>
</dbReference>
<gene>
    <name evidence="10" type="ORF">SAMN04488541_102335</name>
</gene>
<dbReference type="InterPro" id="IPR000838">
    <property type="entry name" value="RNA_pol_sigma70_ECF_CS"/>
</dbReference>
<dbReference type="SUPFAM" id="SSF88946">
    <property type="entry name" value="Sigma2 domain of RNA polymerase sigma factors"/>
    <property type="match status" value="1"/>
</dbReference>
<dbReference type="SUPFAM" id="SSF88659">
    <property type="entry name" value="Sigma3 and sigma4 domains of RNA polymerase sigma factors"/>
    <property type="match status" value="1"/>
</dbReference>
<dbReference type="STRING" id="1003.SAMN04488541_102335"/>
<dbReference type="Proteomes" id="UP000199513">
    <property type="component" value="Unassembled WGS sequence"/>
</dbReference>
<evidence type="ECO:0000256" key="7">
    <source>
        <dbReference type="SAM" id="MobiDB-lite"/>
    </source>
</evidence>
<sequence length="215" mass="25716">MSKEQSQEIPKQAQFRQNEQKNKSQLNQNELEDKDLIARFRNEESRNYAFNLLVRKYQERLYHHIRNMVIDHDDTDDLLQEVFIKVWKGLVNFREEAQLFTWLYRIASNECLTFLEKKKRKFLLPIHDVKKELAQKLNTYISSKSMYFSGEEIEVKLQKVLLTLPDKQRLVFNMKYFDDMTYEEMSAVLGTSVGALKASYHHAVKKIEEQLSQEL</sequence>
<feature type="domain" description="RNA polymerase sigma-70 region 2" evidence="8">
    <location>
        <begin position="53"/>
        <end position="120"/>
    </location>
</feature>
<dbReference type="InterPro" id="IPR013325">
    <property type="entry name" value="RNA_pol_sigma_r2"/>
</dbReference>
<dbReference type="InterPro" id="IPR007627">
    <property type="entry name" value="RNA_pol_sigma70_r2"/>
</dbReference>
<dbReference type="Gene3D" id="1.10.1740.10">
    <property type="match status" value="1"/>
</dbReference>
<evidence type="ECO:0000256" key="4">
    <source>
        <dbReference type="ARBA" id="ARBA00023125"/>
    </source>
</evidence>
<keyword evidence="4 6" id="KW-0238">DNA-binding</keyword>
<keyword evidence="11" id="KW-1185">Reference proteome</keyword>
<dbReference type="GO" id="GO:0003677">
    <property type="term" value="F:DNA binding"/>
    <property type="evidence" value="ECO:0007669"/>
    <property type="project" value="UniProtKB-KW"/>
</dbReference>
<dbReference type="PROSITE" id="PS01063">
    <property type="entry name" value="SIGMA70_ECF"/>
    <property type="match status" value="1"/>
</dbReference>
<reference evidence="10 11" key="1">
    <citation type="submission" date="2016-10" db="EMBL/GenBank/DDBJ databases">
        <authorList>
            <person name="de Groot N.N."/>
        </authorList>
    </citation>
    <scope>NUCLEOTIDE SEQUENCE [LARGE SCALE GENOMIC DNA]</scope>
    <source>
        <strain>GEY</strain>
        <strain evidence="11">DSM 9560</strain>
    </source>
</reference>
<dbReference type="GO" id="GO:0006352">
    <property type="term" value="P:DNA-templated transcription initiation"/>
    <property type="evidence" value="ECO:0007669"/>
    <property type="project" value="InterPro"/>
</dbReference>
<dbReference type="Pfam" id="PF08281">
    <property type="entry name" value="Sigma70_r4_2"/>
    <property type="match status" value="1"/>
</dbReference>
<keyword evidence="5 6" id="KW-0804">Transcription</keyword>
<dbReference type="InterPro" id="IPR036388">
    <property type="entry name" value="WH-like_DNA-bd_sf"/>
</dbReference>
<dbReference type="AlphaFoldDB" id="A0A1I2HBI8"/>
<evidence type="ECO:0000259" key="8">
    <source>
        <dbReference type="Pfam" id="PF04542"/>
    </source>
</evidence>
<keyword evidence="3 6" id="KW-0731">Sigma factor</keyword>
<proteinExistence type="inferred from homology"/>
<evidence type="ECO:0000256" key="3">
    <source>
        <dbReference type="ARBA" id="ARBA00023082"/>
    </source>
</evidence>
<evidence type="ECO:0000313" key="10">
    <source>
        <dbReference type="EMBL" id="SFF27605.1"/>
    </source>
</evidence>
<keyword evidence="2 6" id="KW-0805">Transcription regulation</keyword>
<evidence type="ECO:0000259" key="9">
    <source>
        <dbReference type="Pfam" id="PF08281"/>
    </source>
</evidence>
<dbReference type="PANTHER" id="PTHR43133">
    <property type="entry name" value="RNA POLYMERASE ECF-TYPE SIGMA FACTO"/>
    <property type="match status" value="1"/>
</dbReference>
<dbReference type="InterPro" id="IPR039425">
    <property type="entry name" value="RNA_pol_sigma-70-like"/>
</dbReference>
<evidence type="ECO:0000256" key="1">
    <source>
        <dbReference type="ARBA" id="ARBA00010641"/>
    </source>
</evidence>
<name>A0A1I2HBI8_9BACT</name>
<dbReference type="PANTHER" id="PTHR43133:SF51">
    <property type="entry name" value="RNA POLYMERASE SIGMA FACTOR"/>
    <property type="match status" value="1"/>
</dbReference>
<dbReference type="InterPro" id="IPR014284">
    <property type="entry name" value="RNA_pol_sigma-70_dom"/>
</dbReference>
<comment type="similarity">
    <text evidence="1 6">Belongs to the sigma-70 factor family. ECF subfamily.</text>
</comment>
<feature type="domain" description="RNA polymerase sigma factor 70 region 4 type 2" evidence="9">
    <location>
        <begin position="156"/>
        <end position="207"/>
    </location>
</feature>
<dbReference type="CDD" id="cd06171">
    <property type="entry name" value="Sigma70_r4"/>
    <property type="match status" value="1"/>
</dbReference>
<dbReference type="InterPro" id="IPR013249">
    <property type="entry name" value="RNA_pol_sigma70_r4_t2"/>
</dbReference>
<dbReference type="GO" id="GO:0016987">
    <property type="term" value="F:sigma factor activity"/>
    <property type="evidence" value="ECO:0007669"/>
    <property type="project" value="UniProtKB-KW"/>
</dbReference>
<evidence type="ECO:0000256" key="5">
    <source>
        <dbReference type="ARBA" id="ARBA00023163"/>
    </source>
</evidence>
<dbReference type="NCBIfam" id="TIGR02937">
    <property type="entry name" value="sigma70-ECF"/>
    <property type="match status" value="1"/>
</dbReference>
<organism evidence="10 11">
    <name type="scientific">Thermoflexibacter ruber</name>
    <dbReference type="NCBI Taxonomy" id="1003"/>
    <lineage>
        <taxon>Bacteria</taxon>
        <taxon>Pseudomonadati</taxon>
        <taxon>Bacteroidota</taxon>
        <taxon>Cytophagia</taxon>
        <taxon>Cytophagales</taxon>
        <taxon>Thermoflexibacteraceae</taxon>
        <taxon>Thermoflexibacter</taxon>
    </lineage>
</organism>
<accession>A0A1I2HBI8</accession>
<evidence type="ECO:0000313" key="11">
    <source>
        <dbReference type="Proteomes" id="UP000199513"/>
    </source>
</evidence>
<dbReference type="Pfam" id="PF04542">
    <property type="entry name" value="Sigma70_r2"/>
    <property type="match status" value="1"/>
</dbReference>
<protein>
    <recommendedName>
        <fullName evidence="6">RNA polymerase sigma factor</fullName>
    </recommendedName>
</protein>
<dbReference type="EMBL" id="FONY01000023">
    <property type="protein sequence ID" value="SFF27605.1"/>
    <property type="molecule type" value="Genomic_DNA"/>
</dbReference>
<feature type="region of interest" description="Disordered" evidence="7">
    <location>
        <begin position="1"/>
        <end position="28"/>
    </location>
</feature>
<evidence type="ECO:0000256" key="2">
    <source>
        <dbReference type="ARBA" id="ARBA00023015"/>
    </source>
</evidence>